<comment type="caution">
    <text evidence="1">The sequence shown here is derived from an EMBL/GenBank/DDBJ whole genome shotgun (WGS) entry which is preliminary data.</text>
</comment>
<sequence>MVPPASLFFSSIDTISGSQIPIYQIMITSVSNYTSMSSLVPIGCHCYGGTQVMKNSSSFLSPLKCPMVSTFYRMHLMGSFVKVIDINLMMEKEKNEGRNGFLFLR</sequence>
<gene>
    <name evidence="1" type="ORF">OLEA9_A018656</name>
</gene>
<evidence type="ECO:0000313" key="2">
    <source>
        <dbReference type="Proteomes" id="UP000594638"/>
    </source>
</evidence>
<accession>A0A8S0U5K4</accession>
<reference evidence="1 2" key="1">
    <citation type="submission" date="2019-12" db="EMBL/GenBank/DDBJ databases">
        <authorList>
            <person name="Alioto T."/>
            <person name="Alioto T."/>
            <person name="Gomez Garrido J."/>
        </authorList>
    </citation>
    <scope>NUCLEOTIDE SEQUENCE [LARGE SCALE GENOMIC DNA]</scope>
</reference>
<proteinExistence type="predicted"/>
<organism evidence="1 2">
    <name type="scientific">Olea europaea subsp. europaea</name>
    <dbReference type="NCBI Taxonomy" id="158383"/>
    <lineage>
        <taxon>Eukaryota</taxon>
        <taxon>Viridiplantae</taxon>
        <taxon>Streptophyta</taxon>
        <taxon>Embryophyta</taxon>
        <taxon>Tracheophyta</taxon>
        <taxon>Spermatophyta</taxon>
        <taxon>Magnoliopsida</taxon>
        <taxon>eudicotyledons</taxon>
        <taxon>Gunneridae</taxon>
        <taxon>Pentapetalae</taxon>
        <taxon>asterids</taxon>
        <taxon>lamiids</taxon>
        <taxon>Lamiales</taxon>
        <taxon>Oleaceae</taxon>
        <taxon>Oleeae</taxon>
        <taxon>Olea</taxon>
    </lineage>
</organism>
<dbReference type="Gramene" id="OE9A018656T1">
    <property type="protein sequence ID" value="OE9A018656C1"/>
    <property type="gene ID" value="OE9A018656"/>
</dbReference>
<dbReference type="AlphaFoldDB" id="A0A8S0U5K4"/>
<name>A0A8S0U5K4_OLEEU</name>
<dbReference type="EMBL" id="CACTIH010007413">
    <property type="protein sequence ID" value="CAA3012836.1"/>
    <property type="molecule type" value="Genomic_DNA"/>
</dbReference>
<evidence type="ECO:0000313" key="1">
    <source>
        <dbReference type="EMBL" id="CAA3012836.1"/>
    </source>
</evidence>
<dbReference type="Proteomes" id="UP000594638">
    <property type="component" value="Unassembled WGS sequence"/>
</dbReference>
<keyword evidence="2" id="KW-1185">Reference proteome</keyword>
<protein>
    <submittedName>
        <fullName evidence="1">Uncharacterized protein</fullName>
    </submittedName>
</protein>